<dbReference type="PIRSF" id="PIRSF018005">
    <property type="entry name" value="UCP018005"/>
    <property type="match status" value="1"/>
</dbReference>
<keyword evidence="2 4" id="KW-0808">Transferase</keyword>
<dbReference type="PANTHER" id="PTHR43397:SF1">
    <property type="entry name" value="ERGOTHIONEINE BIOSYNTHESIS PROTEIN 1"/>
    <property type="match status" value="1"/>
</dbReference>
<comment type="caution">
    <text evidence="4">The sequence shown here is derived from an EMBL/GenBank/DDBJ whole genome shotgun (WGS) entry which is preliminary data.</text>
</comment>
<gene>
    <name evidence="4" type="primary">egtD</name>
    <name evidence="4" type="ORF">Pla52o_51640</name>
</gene>
<dbReference type="SUPFAM" id="SSF53335">
    <property type="entry name" value="S-adenosyl-L-methionine-dependent methyltransferases"/>
    <property type="match status" value="1"/>
</dbReference>
<accession>A0A5C6BYF6</accession>
<dbReference type="RefSeq" id="WP_231612614.1">
    <property type="nucleotide sequence ID" value="NZ_SJPT01000012.1"/>
</dbReference>
<dbReference type="EC" id="2.1.1.44" evidence="4"/>
<dbReference type="GO" id="GO:0032259">
    <property type="term" value="P:methylation"/>
    <property type="evidence" value="ECO:0007669"/>
    <property type="project" value="UniProtKB-KW"/>
</dbReference>
<proteinExistence type="predicted"/>
<feature type="domain" description="Histidine-specific methyltransferase SAM-dependent" evidence="3">
    <location>
        <begin position="14"/>
        <end position="312"/>
    </location>
</feature>
<dbReference type="InterPro" id="IPR051128">
    <property type="entry name" value="EgtD_Methyltrsf_superfamily"/>
</dbReference>
<dbReference type="AlphaFoldDB" id="A0A5C6BYF6"/>
<dbReference type="Gene3D" id="3.40.50.150">
    <property type="entry name" value="Vaccinia Virus protein VP39"/>
    <property type="match status" value="1"/>
</dbReference>
<dbReference type="NCBIfam" id="TIGR03438">
    <property type="entry name" value="egtD_ergothio"/>
    <property type="match status" value="1"/>
</dbReference>
<dbReference type="InterPro" id="IPR029063">
    <property type="entry name" value="SAM-dependent_MTases_sf"/>
</dbReference>
<evidence type="ECO:0000256" key="2">
    <source>
        <dbReference type="ARBA" id="ARBA00022679"/>
    </source>
</evidence>
<evidence type="ECO:0000313" key="5">
    <source>
        <dbReference type="Proteomes" id="UP000316304"/>
    </source>
</evidence>
<dbReference type="Pfam" id="PF10017">
    <property type="entry name" value="Methyltransf_33"/>
    <property type="match status" value="1"/>
</dbReference>
<keyword evidence="5" id="KW-1185">Reference proteome</keyword>
<dbReference type="InterPro" id="IPR017804">
    <property type="entry name" value="MeTrfase_EgtD-like"/>
</dbReference>
<evidence type="ECO:0000256" key="1">
    <source>
        <dbReference type="ARBA" id="ARBA00022603"/>
    </source>
</evidence>
<keyword evidence="1 4" id="KW-0489">Methyltransferase</keyword>
<protein>
    <submittedName>
        <fullName evidence="4">Histidine-specific methyltransferase EgtD</fullName>
        <ecNumber evidence="4">2.1.1.44</ecNumber>
    </submittedName>
</protein>
<dbReference type="GO" id="GO:0052706">
    <property type="term" value="F:L-histidine N(alpha)-methyltransferase activity"/>
    <property type="evidence" value="ECO:0007669"/>
    <property type="project" value="UniProtKB-EC"/>
</dbReference>
<dbReference type="InterPro" id="IPR035094">
    <property type="entry name" value="EgtD"/>
</dbReference>
<dbReference type="PANTHER" id="PTHR43397">
    <property type="entry name" value="ERGOTHIONEINE BIOSYNTHESIS PROTEIN 1"/>
    <property type="match status" value="1"/>
</dbReference>
<evidence type="ECO:0000259" key="3">
    <source>
        <dbReference type="Pfam" id="PF10017"/>
    </source>
</evidence>
<organism evidence="4 5">
    <name type="scientific">Novipirellula galeiformis</name>
    <dbReference type="NCBI Taxonomy" id="2528004"/>
    <lineage>
        <taxon>Bacteria</taxon>
        <taxon>Pseudomonadati</taxon>
        <taxon>Planctomycetota</taxon>
        <taxon>Planctomycetia</taxon>
        <taxon>Pirellulales</taxon>
        <taxon>Pirellulaceae</taxon>
        <taxon>Novipirellula</taxon>
    </lineage>
</organism>
<dbReference type="Proteomes" id="UP000316304">
    <property type="component" value="Unassembled WGS sequence"/>
</dbReference>
<reference evidence="4 5" key="1">
    <citation type="submission" date="2019-02" db="EMBL/GenBank/DDBJ databases">
        <title>Deep-cultivation of Planctomycetes and their phenomic and genomic characterization uncovers novel biology.</title>
        <authorList>
            <person name="Wiegand S."/>
            <person name="Jogler M."/>
            <person name="Boedeker C."/>
            <person name="Pinto D."/>
            <person name="Vollmers J."/>
            <person name="Rivas-Marin E."/>
            <person name="Kohn T."/>
            <person name="Peeters S.H."/>
            <person name="Heuer A."/>
            <person name="Rast P."/>
            <person name="Oberbeckmann S."/>
            <person name="Bunk B."/>
            <person name="Jeske O."/>
            <person name="Meyerdierks A."/>
            <person name="Storesund J.E."/>
            <person name="Kallscheuer N."/>
            <person name="Luecker S."/>
            <person name="Lage O.M."/>
            <person name="Pohl T."/>
            <person name="Merkel B.J."/>
            <person name="Hornburger P."/>
            <person name="Mueller R.-W."/>
            <person name="Bruemmer F."/>
            <person name="Labrenz M."/>
            <person name="Spormann A.M."/>
            <person name="Op Den Camp H."/>
            <person name="Overmann J."/>
            <person name="Amann R."/>
            <person name="Jetten M.S.M."/>
            <person name="Mascher T."/>
            <person name="Medema M.H."/>
            <person name="Devos D.P."/>
            <person name="Kaster A.-K."/>
            <person name="Ovreas L."/>
            <person name="Rohde M."/>
            <person name="Galperin M.Y."/>
            <person name="Jogler C."/>
        </authorList>
    </citation>
    <scope>NUCLEOTIDE SEQUENCE [LARGE SCALE GENOMIC DNA]</scope>
    <source>
        <strain evidence="4 5">Pla52o</strain>
    </source>
</reference>
<sequence>MTPETISRSDSFLSDVVHGLSQPRKTLPCKYLYDEHGSQLFDQICELDEYYVTRTEWSIMKQNAASIARQIDTQAMLVEYGSGSSLKTRLLLDALEQPRAYVPVDISEEHVLKTADGLRLAYPSLQVMPVIADFTQPFSLPDCEPPASHVVIYFPGSTIGNFPPPQAGGLLKQMSRMLGRDGGLLIGIDLQKEAGIIEAAYNDSAGVTAAFNLNVLQRINRELGSNFELDHFQHRAVYNRARHRVEISLVSLETQVVSLGNREVHFDAGEEIVTEYSHKYTVDGFATFAEQYGFSLHQHWTDQDHYFAVLHLVIE</sequence>
<evidence type="ECO:0000313" key="4">
    <source>
        <dbReference type="EMBL" id="TWU17360.1"/>
    </source>
</evidence>
<name>A0A5C6BYF6_9BACT</name>
<dbReference type="InterPro" id="IPR019257">
    <property type="entry name" value="MeTrfase_dom"/>
</dbReference>
<dbReference type="EMBL" id="SJPT01000012">
    <property type="protein sequence ID" value="TWU17360.1"/>
    <property type="molecule type" value="Genomic_DNA"/>
</dbReference>